<comment type="caution">
    <text evidence="1">The sequence shown here is derived from an EMBL/GenBank/DDBJ whole genome shotgun (WGS) entry which is preliminary data.</text>
</comment>
<organism evidence="1 2">
    <name type="scientific">Streptomyces albiflavescens</name>
    <dbReference type="NCBI Taxonomy" id="1623582"/>
    <lineage>
        <taxon>Bacteria</taxon>
        <taxon>Bacillati</taxon>
        <taxon>Actinomycetota</taxon>
        <taxon>Actinomycetes</taxon>
        <taxon>Kitasatosporales</taxon>
        <taxon>Streptomycetaceae</taxon>
        <taxon>Streptomyces</taxon>
    </lineage>
</organism>
<sequence>MTDGATGVTFRDHVRRGAVGILDGFPDALRPEIYVVSFRIWRVGQDPRYPYLAIGYNTESEVRRVLEHECSYEGTARWEYAYWLLEGFEMVGHVPEDPVGSALHVAEAKAEGLWYEDEGTLSEDERDALDDELVLRFDDICIDTARRLRAEGHLDRMLGRPVPIVLFDMDRPGWEVEATEAANPPEVIADFTEHQAVL</sequence>
<dbReference type="EMBL" id="BMMM01000018">
    <property type="protein sequence ID" value="GGN85987.1"/>
    <property type="molecule type" value="Genomic_DNA"/>
</dbReference>
<evidence type="ECO:0000313" key="2">
    <source>
        <dbReference type="Proteomes" id="UP000600365"/>
    </source>
</evidence>
<evidence type="ECO:0000313" key="1">
    <source>
        <dbReference type="EMBL" id="GGN85987.1"/>
    </source>
</evidence>
<gene>
    <name evidence="1" type="ORF">GCM10011579_077280</name>
</gene>
<protein>
    <submittedName>
        <fullName evidence="1">Uncharacterized protein</fullName>
    </submittedName>
</protein>
<accession>A0A917YB83</accession>
<proteinExistence type="predicted"/>
<reference evidence="1 2" key="1">
    <citation type="journal article" date="2014" name="Int. J. Syst. Evol. Microbiol.">
        <title>Complete genome sequence of Corynebacterium casei LMG S-19264T (=DSM 44701T), isolated from a smear-ripened cheese.</title>
        <authorList>
            <consortium name="US DOE Joint Genome Institute (JGI-PGF)"/>
            <person name="Walter F."/>
            <person name="Albersmeier A."/>
            <person name="Kalinowski J."/>
            <person name="Ruckert C."/>
        </authorList>
    </citation>
    <scope>NUCLEOTIDE SEQUENCE [LARGE SCALE GENOMIC DNA]</scope>
    <source>
        <strain evidence="1 2">CGMCC 4.7111</strain>
    </source>
</reference>
<name>A0A917YB83_9ACTN</name>
<keyword evidence="2" id="KW-1185">Reference proteome</keyword>
<dbReference type="AlphaFoldDB" id="A0A917YB83"/>
<dbReference type="Proteomes" id="UP000600365">
    <property type="component" value="Unassembled WGS sequence"/>
</dbReference>